<keyword evidence="4" id="KW-1185">Reference proteome</keyword>
<gene>
    <name evidence="3" type="ORF">DI53_1685</name>
</gene>
<organism evidence="3 4">
    <name type="scientific">Sphingobacterium deserti</name>
    <dbReference type="NCBI Taxonomy" id="1229276"/>
    <lineage>
        <taxon>Bacteria</taxon>
        <taxon>Pseudomonadati</taxon>
        <taxon>Bacteroidota</taxon>
        <taxon>Sphingobacteriia</taxon>
        <taxon>Sphingobacteriales</taxon>
        <taxon>Sphingobacteriaceae</taxon>
        <taxon>Sphingobacterium</taxon>
    </lineage>
</organism>
<dbReference type="AlphaFoldDB" id="A0A0B8T1S9"/>
<dbReference type="PATRIC" id="fig|1229276.3.peg.1737"/>
<evidence type="ECO:0000313" key="4">
    <source>
        <dbReference type="Proteomes" id="UP000031802"/>
    </source>
</evidence>
<reference evidence="3 4" key="2">
    <citation type="journal article" date="2015" name="PLoS ONE">
        <title>Whole-Genome Optical Mapping and Finished Genome Sequence of Sphingobacterium deserti sp. nov., a New Species Isolated from the Western Desert of China.</title>
        <authorList>
            <person name="Teng C."/>
            <person name="Zhou Z."/>
            <person name="Molnar I."/>
            <person name="Li X."/>
            <person name="Tang R."/>
            <person name="Chen M."/>
            <person name="Wang L."/>
            <person name="Su S."/>
            <person name="Zhang W."/>
            <person name="Lin M."/>
        </authorList>
    </citation>
    <scope>NUCLEOTIDE SEQUENCE [LARGE SCALE GENOMIC DNA]</scope>
    <source>
        <strain evidence="4">ACCC05744</strain>
    </source>
</reference>
<dbReference type="Pfam" id="PF07470">
    <property type="entry name" value="Glyco_hydro_88"/>
    <property type="match status" value="1"/>
</dbReference>
<dbReference type="GO" id="GO:0005975">
    <property type="term" value="P:carbohydrate metabolic process"/>
    <property type="evidence" value="ECO:0007669"/>
    <property type="project" value="InterPro"/>
</dbReference>
<dbReference type="SUPFAM" id="SSF48208">
    <property type="entry name" value="Six-hairpin glycosidases"/>
    <property type="match status" value="1"/>
</dbReference>
<comment type="caution">
    <text evidence="3">The sequence shown here is derived from an EMBL/GenBank/DDBJ whole genome shotgun (WGS) entry which is preliminary data.</text>
</comment>
<dbReference type="InterPro" id="IPR008928">
    <property type="entry name" value="6-hairpin_glycosidase_sf"/>
</dbReference>
<dbReference type="OrthoDB" id="6381507at2"/>
<name>A0A0B8T1S9_9SPHI</name>
<accession>A0A0B8T1S9</accession>
<dbReference type="GO" id="GO:0016787">
    <property type="term" value="F:hydrolase activity"/>
    <property type="evidence" value="ECO:0007669"/>
    <property type="project" value="UniProtKB-KW"/>
</dbReference>
<dbReference type="eggNOG" id="COG4225">
    <property type="taxonomic scope" value="Bacteria"/>
</dbReference>
<keyword evidence="2" id="KW-0732">Signal</keyword>
<protein>
    <submittedName>
        <fullName evidence="3">Glycosyl hydrolase family 88</fullName>
    </submittedName>
</protein>
<dbReference type="PANTHER" id="PTHR33886:SF8">
    <property type="entry name" value="UNSATURATED RHAMNOGALACTURONAN HYDROLASE (EUROFUNG)"/>
    <property type="match status" value="1"/>
</dbReference>
<evidence type="ECO:0000256" key="1">
    <source>
        <dbReference type="ARBA" id="ARBA00022801"/>
    </source>
</evidence>
<dbReference type="Gene3D" id="1.50.10.10">
    <property type="match status" value="1"/>
</dbReference>
<dbReference type="Gene3D" id="3.40.50.880">
    <property type="match status" value="1"/>
</dbReference>
<feature type="signal peptide" evidence="2">
    <location>
        <begin position="1"/>
        <end position="20"/>
    </location>
</feature>
<dbReference type="SUPFAM" id="SSF52317">
    <property type="entry name" value="Class I glutamine amidotransferase-like"/>
    <property type="match status" value="1"/>
</dbReference>
<dbReference type="InterPro" id="IPR029062">
    <property type="entry name" value="Class_I_gatase-like"/>
</dbReference>
<reference evidence="4" key="1">
    <citation type="submission" date="2014-04" db="EMBL/GenBank/DDBJ databases">
        <title>Whole-Genome optical mapping and complete genome sequence of Sphingobacterium deserti sp. nov., a new spaces isolated from desert in the west of China.</title>
        <authorList>
            <person name="Teng C."/>
            <person name="Zhou Z."/>
            <person name="Li X."/>
            <person name="Chen M."/>
            <person name="Lin M."/>
            <person name="Wang L."/>
            <person name="Su S."/>
            <person name="Zhang C."/>
            <person name="Zhang W."/>
        </authorList>
    </citation>
    <scope>NUCLEOTIDE SEQUENCE [LARGE SCALE GENOMIC DNA]</scope>
    <source>
        <strain evidence="4">ACCC05744</strain>
    </source>
</reference>
<dbReference type="Proteomes" id="UP000031802">
    <property type="component" value="Unassembled WGS sequence"/>
</dbReference>
<dbReference type="InterPro" id="IPR010905">
    <property type="entry name" value="Glyco_hydro_88"/>
</dbReference>
<dbReference type="EMBL" id="JJMU01000024">
    <property type="protein sequence ID" value="KGE14656.1"/>
    <property type="molecule type" value="Genomic_DNA"/>
</dbReference>
<keyword evidence="1 3" id="KW-0378">Hydrolase</keyword>
<feature type="chain" id="PRO_5002124002" evidence="2">
    <location>
        <begin position="21"/>
        <end position="635"/>
    </location>
</feature>
<proteinExistence type="predicted"/>
<dbReference type="InterPro" id="IPR052043">
    <property type="entry name" value="PolySaccharide_Degr_Enz"/>
</dbReference>
<sequence length="635" mass="72422">MKRNLIVIVCFLLIAPFTHAQKAVSEQMAITAMDKLFKDARFTNPEKGPTWTYDMGVVLEGIAEVWRNTADPVYFQYIENWMDQYVGEDGTIRNYKATEYNIDHVKNGRSLLFLYKVTGKQKYLKASEKLYAQLKTHPRTNEGGFWHKHIYPNQMWLDGLYMAQPFYTEYAALMNIPEIYEDVVNQFTYMENHARDAKTGLLYHGWDESRKERWSDPQTGLSKHFWGRGMGWYAMALVDVLDNFPQDHPRRKELIQILNRTLTAAAKFQDKKSGVWYDILDLGTREGNYLEASASSMFVYAMAKAVRKGYVSSSFQKNVDKGYAGLLKEFVTPAGQDRVDLNRVVEVSGLGGKKYRDGSFEYYMSEPIRTNDPKGVGAFILASSEVEFAKHPKKKKPVTVTLDNFYNKEFKKGPSGQLEPYHYLWNGDDNNGFFLLGRIFEQHGAKLNTLADAPSAQKLGKSGIYIIVDPDTEKETQKPNFMNEAEAKEIAKWVHKGGVLVLLLNDAGNCELTKFNVLPQQFGITFNEDSRNRVKGNQYETGAIEIPTGTGIFDKTKKIYIKEISTMQIKDPAKSLVEDQGDTIIVTAKYGKGTVFAIGDPWLYNEYVDGRKLPKAYQNFDAANELVSWLVKQAK</sequence>
<dbReference type="InterPro" id="IPR012341">
    <property type="entry name" value="6hp_glycosidase-like_sf"/>
</dbReference>
<dbReference type="STRING" id="1229276.DI53_1685"/>
<evidence type="ECO:0000313" key="3">
    <source>
        <dbReference type="EMBL" id="KGE14656.1"/>
    </source>
</evidence>
<dbReference type="PANTHER" id="PTHR33886">
    <property type="entry name" value="UNSATURATED RHAMNOGALACTURONAN HYDROLASE (EUROFUNG)"/>
    <property type="match status" value="1"/>
</dbReference>
<evidence type="ECO:0000256" key="2">
    <source>
        <dbReference type="SAM" id="SignalP"/>
    </source>
</evidence>
<dbReference type="RefSeq" id="WP_037497551.1">
    <property type="nucleotide sequence ID" value="NZ_JJMU01000024.1"/>
</dbReference>